<keyword evidence="2" id="KW-1185">Reference proteome</keyword>
<proteinExistence type="predicted"/>
<dbReference type="Proteomes" id="UP000886501">
    <property type="component" value="Unassembled WGS sequence"/>
</dbReference>
<comment type="caution">
    <text evidence="1">The sequence shown here is derived from an EMBL/GenBank/DDBJ whole genome shotgun (WGS) entry which is preliminary data.</text>
</comment>
<evidence type="ECO:0000313" key="1">
    <source>
        <dbReference type="EMBL" id="KAF9642592.1"/>
    </source>
</evidence>
<organism evidence="1 2">
    <name type="scientific">Thelephora ganbajun</name>
    <name type="common">Ganba fungus</name>
    <dbReference type="NCBI Taxonomy" id="370292"/>
    <lineage>
        <taxon>Eukaryota</taxon>
        <taxon>Fungi</taxon>
        <taxon>Dikarya</taxon>
        <taxon>Basidiomycota</taxon>
        <taxon>Agaricomycotina</taxon>
        <taxon>Agaricomycetes</taxon>
        <taxon>Thelephorales</taxon>
        <taxon>Thelephoraceae</taxon>
        <taxon>Thelephora</taxon>
    </lineage>
</organism>
<accession>A0ACB6YZB4</accession>
<sequence>MSQRTIQIELRWIGRLPGHSYRVKVPGKTGNFHRIKVDEEAGYVINTFTNGGLVVSDINDHRILWSLDKEFCSLFVHCEHDEGYIVFNRMDNYKEVWRRRIDVLDIPEEAWPSGLYNRPDKDMIKGNLVAEDRYLDTNRSRDPDHLRGQFVSWARLQIPADGRVFKLTRGTLLVSSVQKAFLYDVEKAELQQTIELQPFGSGRLRYVDISDQHVLIVSTLQLDVYDRANGSRVLTIPAGRLPWNFYASPENQWRRTEEVFNDGELGFRRAAPPNRANREDYFHAGM</sequence>
<reference evidence="1" key="2">
    <citation type="journal article" date="2020" name="Nat. Commun.">
        <title>Large-scale genome sequencing of mycorrhizal fungi provides insights into the early evolution of symbiotic traits.</title>
        <authorList>
            <person name="Miyauchi S."/>
            <person name="Kiss E."/>
            <person name="Kuo A."/>
            <person name="Drula E."/>
            <person name="Kohler A."/>
            <person name="Sanchez-Garcia M."/>
            <person name="Morin E."/>
            <person name="Andreopoulos B."/>
            <person name="Barry K.W."/>
            <person name="Bonito G."/>
            <person name="Buee M."/>
            <person name="Carver A."/>
            <person name="Chen C."/>
            <person name="Cichocki N."/>
            <person name="Clum A."/>
            <person name="Culley D."/>
            <person name="Crous P.W."/>
            <person name="Fauchery L."/>
            <person name="Girlanda M."/>
            <person name="Hayes R.D."/>
            <person name="Keri Z."/>
            <person name="LaButti K."/>
            <person name="Lipzen A."/>
            <person name="Lombard V."/>
            <person name="Magnuson J."/>
            <person name="Maillard F."/>
            <person name="Murat C."/>
            <person name="Nolan M."/>
            <person name="Ohm R.A."/>
            <person name="Pangilinan J."/>
            <person name="Pereira M.F."/>
            <person name="Perotto S."/>
            <person name="Peter M."/>
            <person name="Pfister S."/>
            <person name="Riley R."/>
            <person name="Sitrit Y."/>
            <person name="Stielow J.B."/>
            <person name="Szollosi G."/>
            <person name="Zifcakova L."/>
            <person name="Stursova M."/>
            <person name="Spatafora J.W."/>
            <person name="Tedersoo L."/>
            <person name="Vaario L.M."/>
            <person name="Yamada A."/>
            <person name="Yan M."/>
            <person name="Wang P."/>
            <person name="Xu J."/>
            <person name="Bruns T."/>
            <person name="Baldrian P."/>
            <person name="Vilgalys R."/>
            <person name="Dunand C."/>
            <person name="Henrissat B."/>
            <person name="Grigoriev I.V."/>
            <person name="Hibbett D."/>
            <person name="Nagy L.G."/>
            <person name="Martin F.M."/>
        </authorList>
    </citation>
    <scope>NUCLEOTIDE SEQUENCE</scope>
    <source>
        <strain evidence="1">P2</strain>
    </source>
</reference>
<reference evidence="1" key="1">
    <citation type="submission" date="2019-10" db="EMBL/GenBank/DDBJ databases">
        <authorList>
            <consortium name="DOE Joint Genome Institute"/>
            <person name="Kuo A."/>
            <person name="Miyauchi S."/>
            <person name="Kiss E."/>
            <person name="Drula E."/>
            <person name="Kohler A."/>
            <person name="Sanchez-Garcia M."/>
            <person name="Andreopoulos B."/>
            <person name="Barry K.W."/>
            <person name="Bonito G."/>
            <person name="Buee M."/>
            <person name="Carver A."/>
            <person name="Chen C."/>
            <person name="Cichocki N."/>
            <person name="Clum A."/>
            <person name="Culley D."/>
            <person name="Crous P.W."/>
            <person name="Fauchery L."/>
            <person name="Girlanda M."/>
            <person name="Hayes R."/>
            <person name="Keri Z."/>
            <person name="Labutti K."/>
            <person name="Lipzen A."/>
            <person name="Lombard V."/>
            <person name="Magnuson J."/>
            <person name="Maillard F."/>
            <person name="Morin E."/>
            <person name="Murat C."/>
            <person name="Nolan M."/>
            <person name="Ohm R."/>
            <person name="Pangilinan J."/>
            <person name="Pereira M."/>
            <person name="Perotto S."/>
            <person name="Peter M."/>
            <person name="Riley R."/>
            <person name="Sitrit Y."/>
            <person name="Stielow B."/>
            <person name="Szollosi G."/>
            <person name="Zifcakova L."/>
            <person name="Stursova M."/>
            <person name="Spatafora J.W."/>
            <person name="Tedersoo L."/>
            <person name="Vaario L.-M."/>
            <person name="Yamada A."/>
            <person name="Yan M."/>
            <person name="Wang P."/>
            <person name="Xu J."/>
            <person name="Bruns T."/>
            <person name="Baldrian P."/>
            <person name="Vilgalys R."/>
            <person name="Henrissat B."/>
            <person name="Grigoriev I.V."/>
            <person name="Hibbett D."/>
            <person name="Nagy L.G."/>
            <person name="Martin F.M."/>
        </authorList>
    </citation>
    <scope>NUCLEOTIDE SEQUENCE</scope>
    <source>
        <strain evidence="1">P2</strain>
    </source>
</reference>
<protein>
    <submittedName>
        <fullName evidence="1">Uncharacterized protein</fullName>
    </submittedName>
</protein>
<name>A0ACB6YZB4_THEGA</name>
<dbReference type="EMBL" id="MU118410">
    <property type="protein sequence ID" value="KAF9642592.1"/>
    <property type="molecule type" value="Genomic_DNA"/>
</dbReference>
<evidence type="ECO:0000313" key="2">
    <source>
        <dbReference type="Proteomes" id="UP000886501"/>
    </source>
</evidence>
<gene>
    <name evidence="1" type="ORF">BDM02DRAFT_2028860</name>
</gene>